<dbReference type="Proteomes" id="UP000053097">
    <property type="component" value="Unassembled WGS sequence"/>
</dbReference>
<dbReference type="EMBL" id="KK107274">
    <property type="protein sequence ID" value="EZA53667.1"/>
    <property type="molecule type" value="Genomic_DNA"/>
</dbReference>
<organism evidence="1 2">
    <name type="scientific">Ooceraea biroi</name>
    <name type="common">Clonal raider ant</name>
    <name type="synonym">Cerapachys biroi</name>
    <dbReference type="NCBI Taxonomy" id="2015173"/>
    <lineage>
        <taxon>Eukaryota</taxon>
        <taxon>Metazoa</taxon>
        <taxon>Ecdysozoa</taxon>
        <taxon>Arthropoda</taxon>
        <taxon>Hexapoda</taxon>
        <taxon>Insecta</taxon>
        <taxon>Pterygota</taxon>
        <taxon>Neoptera</taxon>
        <taxon>Endopterygota</taxon>
        <taxon>Hymenoptera</taxon>
        <taxon>Apocrita</taxon>
        <taxon>Aculeata</taxon>
        <taxon>Formicoidea</taxon>
        <taxon>Formicidae</taxon>
        <taxon>Dorylinae</taxon>
        <taxon>Ooceraea</taxon>
    </lineage>
</organism>
<evidence type="ECO:0000313" key="1">
    <source>
        <dbReference type="EMBL" id="EZA53667.1"/>
    </source>
</evidence>
<accession>A0A026WC78</accession>
<protein>
    <submittedName>
        <fullName evidence="1">Uncharacterized protein</fullName>
    </submittedName>
</protein>
<evidence type="ECO:0000313" key="2">
    <source>
        <dbReference type="Proteomes" id="UP000053097"/>
    </source>
</evidence>
<reference evidence="1 2" key="1">
    <citation type="journal article" date="2014" name="Curr. Biol.">
        <title>The genome of the clonal raider ant Cerapachys biroi.</title>
        <authorList>
            <person name="Oxley P.R."/>
            <person name="Ji L."/>
            <person name="Fetter-Pruneda I."/>
            <person name="McKenzie S.K."/>
            <person name="Li C."/>
            <person name="Hu H."/>
            <person name="Zhang G."/>
            <person name="Kronauer D.J."/>
        </authorList>
    </citation>
    <scope>NUCLEOTIDE SEQUENCE [LARGE SCALE GENOMIC DNA]</scope>
</reference>
<dbReference type="AlphaFoldDB" id="A0A026WC78"/>
<gene>
    <name evidence="1" type="ORF">X777_06774</name>
</gene>
<name>A0A026WC78_OOCBI</name>
<sequence length="57" mass="6799">MDDESSRLPRVRRREEAANSFTTLRVVTKKRAMTDNGRWIRKSLIMVDPRSNKKQHE</sequence>
<proteinExistence type="predicted"/>
<keyword evidence="2" id="KW-1185">Reference proteome</keyword>